<dbReference type="InterPro" id="IPR000182">
    <property type="entry name" value="GNAT_dom"/>
</dbReference>
<dbReference type="Proteomes" id="UP000607281">
    <property type="component" value="Unassembled WGS sequence"/>
</dbReference>
<dbReference type="SUPFAM" id="SSF55729">
    <property type="entry name" value="Acyl-CoA N-acyltransferases (Nat)"/>
    <property type="match status" value="1"/>
</dbReference>
<dbReference type="Gene3D" id="3.40.630.30">
    <property type="match status" value="1"/>
</dbReference>
<organism evidence="2 3">
    <name type="scientific">Anabaena subtropica FACHB-260</name>
    <dbReference type="NCBI Taxonomy" id="2692884"/>
    <lineage>
        <taxon>Bacteria</taxon>
        <taxon>Bacillati</taxon>
        <taxon>Cyanobacteriota</taxon>
        <taxon>Cyanophyceae</taxon>
        <taxon>Nostocales</taxon>
        <taxon>Nostocaceae</taxon>
        <taxon>Anabaena</taxon>
    </lineage>
</organism>
<dbReference type="SUPFAM" id="SSF56784">
    <property type="entry name" value="HAD-like"/>
    <property type="match status" value="1"/>
</dbReference>
<feature type="domain" description="N-acetyltransferase" evidence="1">
    <location>
        <begin position="194"/>
        <end position="347"/>
    </location>
</feature>
<dbReference type="InterPro" id="IPR010033">
    <property type="entry name" value="HAD_SF_ppase_IIIC"/>
</dbReference>
<reference evidence="2 3" key="1">
    <citation type="journal article" date="2020" name="ISME J.">
        <title>Comparative genomics reveals insights into cyanobacterial evolution and habitat adaptation.</title>
        <authorList>
            <person name="Chen M.Y."/>
            <person name="Teng W.K."/>
            <person name="Zhao L."/>
            <person name="Hu C.X."/>
            <person name="Zhou Y.K."/>
            <person name="Han B.P."/>
            <person name="Song L.R."/>
            <person name="Shu W.S."/>
        </authorList>
    </citation>
    <scope>NUCLEOTIDE SEQUENCE [LARGE SCALE GENOMIC DNA]</scope>
    <source>
        <strain evidence="2 3">FACHB-260</strain>
    </source>
</reference>
<proteinExistence type="predicted"/>
<sequence length="356" mass="40889">MISTQEQNINGKQKDKKVIKCVVWDLDNTLWHGVLLEDEKVVLRENIINLIQTLDNRGILQSIASKNDFATAIAKLEQFGLKEYFLYPQINWNSKAASLKEIAKLLNIGMDAIAFIDDQLFELEEVKFSSPEILCINANKIGDILDMPVMNPRFITEDSRIRRLMYVSDIERQNAEKEFVGTADEFLATLKMDLTISSAKEEDLQRAEELTLRTNQLNTTGYTYSYDDLNHFRTSENHKLLIASLEDKYGSYGKIGLVLIECQAEIWTIKLLLMSCRVMSRGVGTIMLNHLMSLAQSNNVRLLAEFVSNDRNRMMYVSYKFAGFKEIEKHGDLVIFENDLSRIQDVPGYVKFQVID</sequence>
<evidence type="ECO:0000259" key="1">
    <source>
        <dbReference type="PROSITE" id="PS51186"/>
    </source>
</evidence>
<dbReference type="RefSeq" id="WP_190408204.1">
    <property type="nucleotide sequence ID" value="NZ_JACJRF010000030.1"/>
</dbReference>
<protein>
    <submittedName>
        <fullName evidence="2">HAD-IIIC family phosphatase</fullName>
    </submittedName>
</protein>
<keyword evidence="3" id="KW-1185">Reference proteome</keyword>
<evidence type="ECO:0000313" key="2">
    <source>
        <dbReference type="EMBL" id="MBD2345775.1"/>
    </source>
</evidence>
<gene>
    <name evidence="2" type="ORF">H6G18_16685</name>
</gene>
<name>A0ABR8CRE8_9NOST</name>
<dbReference type="InterPro" id="IPR010037">
    <property type="entry name" value="FkbH_domain"/>
</dbReference>
<dbReference type="Gene3D" id="3.40.50.1000">
    <property type="entry name" value="HAD superfamily/HAD-like"/>
    <property type="match status" value="1"/>
</dbReference>
<evidence type="ECO:0000313" key="3">
    <source>
        <dbReference type="Proteomes" id="UP000607281"/>
    </source>
</evidence>
<dbReference type="EMBL" id="JACJRF010000030">
    <property type="protein sequence ID" value="MBD2345775.1"/>
    <property type="molecule type" value="Genomic_DNA"/>
</dbReference>
<dbReference type="InterPro" id="IPR023214">
    <property type="entry name" value="HAD_sf"/>
</dbReference>
<dbReference type="InterPro" id="IPR036412">
    <property type="entry name" value="HAD-like_sf"/>
</dbReference>
<accession>A0ABR8CRE8</accession>
<dbReference type="NCBIfam" id="TIGR01681">
    <property type="entry name" value="HAD-SF-IIIC"/>
    <property type="match status" value="1"/>
</dbReference>
<dbReference type="InterPro" id="IPR016181">
    <property type="entry name" value="Acyl_CoA_acyltransferase"/>
</dbReference>
<dbReference type="NCBIfam" id="TIGR01686">
    <property type="entry name" value="FkbH"/>
    <property type="match status" value="1"/>
</dbReference>
<dbReference type="PROSITE" id="PS51186">
    <property type="entry name" value="GNAT"/>
    <property type="match status" value="1"/>
</dbReference>
<comment type="caution">
    <text evidence="2">The sequence shown here is derived from an EMBL/GenBank/DDBJ whole genome shotgun (WGS) entry which is preliminary data.</text>
</comment>